<name>A0A0V8RVA6_PYROC</name>
<dbReference type="EMBL" id="LNTB01000001">
    <property type="protein sequence ID" value="KSW11985.1"/>
    <property type="molecule type" value="Genomic_DNA"/>
</dbReference>
<accession>A0A0V8RVA6</accession>
<evidence type="ECO:0000313" key="2">
    <source>
        <dbReference type="Proteomes" id="UP000053352"/>
    </source>
</evidence>
<dbReference type="Proteomes" id="UP000053352">
    <property type="component" value="Unassembled WGS sequence"/>
</dbReference>
<dbReference type="AlphaFoldDB" id="A0A0V8RVA6"/>
<evidence type="ECO:0000313" key="1">
    <source>
        <dbReference type="EMBL" id="KSW11985.1"/>
    </source>
</evidence>
<reference evidence="1 2" key="1">
    <citation type="submission" date="2015-11" db="EMBL/GenBank/DDBJ databases">
        <title>Genome sequence of Pyrodictium occultum PL-19, a marine hyperthermophilic archaeon isolated from Volcano, Italy.</title>
        <authorList>
            <person name="Utturkar S."/>
            <person name="Huber H."/>
            <person name="Leptihn S."/>
            <person name="Brown S."/>
            <person name="Stetter K.O."/>
            <person name="Podar M."/>
        </authorList>
    </citation>
    <scope>NUCLEOTIDE SEQUENCE [LARGE SCALE GENOMIC DNA]</scope>
    <source>
        <strain evidence="1 2">PL-19</strain>
    </source>
</reference>
<comment type="caution">
    <text evidence="1">The sequence shown here is derived from an EMBL/GenBank/DDBJ whole genome shotgun (WGS) entry which is preliminary data.</text>
</comment>
<keyword evidence="2" id="KW-1185">Reference proteome</keyword>
<organism evidence="1 2">
    <name type="scientific">Pyrodictium occultum</name>
    <dbReference type="NCBI Taxonomy" id="2309"/>
    <lineage>
        <taxon>Archaea</taxon>
        <taxon>Thermoproteota</taxon>
        <taxon>Thermoprotei</taxon>
        <taxon>Desulfurococcales</taxon>
        <taxon>Pyrodictiaceae</taxon>
        <taxon>Pyrodictium</taxon>
    </lineage>
</organism>
<protein>
    <submittedName>
        <fullName evidence="1">Uncharacterized protein</fullName>
    </submittedName>
</protein>
<gene>
    <name evidence="1" type="ORF">CF15_04140</name>
</gene>
<proteinExistence type="predicted"/>
<sequence length="71" mass="8639">MPVSRKYTAYRKALEQLKLRQLDVFRYKDHDEIRVLTPDNKVVLIKLPRHRDEMTVEEFMEYVRKSLEESG</sequence>
<dbReference type="STRING" id="2309.CF15_04140"/>